<keyword evidence="1" id="KW-0472">Membrane</keyword>
<dbReference type="Proteomes" id="UP000248349">
    <property type="component" value="Unassembled WGS sequence"/>
</dbReference>
<keyword evidence="3" id="KW-1185">Reference proteome</keyword>
<dbReference type="RefSeq" id="XP_025426337.1">
    <property type="nucleotide sequence ID" value="XM_025576573.1"/>
</dbReference>
<organism evidence="2 3">
    <name type="scientific">Aspergillus saccharolyticus JOP 1030-1</name>
    <dbReference type="NCBI Taxonomy" id="1450539"/>
    <lineage>
        <taxon>Eukaryota</taxon>
        <taxon>Fungi</taxon>
        <taxon>Dikarya</taxon>
        <taxon>Ascomycota</taxon>
        <taxon>Pezizomycotina</taxon>
        <taxon>Eurotiomycetes</taxon>
        <taxon>Eurotiomycetidae</taxon>
        <taxon>Eurotiales</taxon>
        <taxon>Aspergillaceae</taxon>
        <taxon>Aspergillus</taxon>
        <taxon>Aspergillus subgen. Circumdati</taxon>
    </lineage>
</organism>
<sequence length="114" mass="12907">MEDFRRALSWLFWWFCFSLSTVVAILYLVTEEVPQQLIPSSAKLMKRLVNELLPDQVLTAGPVDIVQPSGLLHHVMYSTVHRFISDSRHDATDDAGLADRRPAKAAEGLVMVRN</sequence>
<keyword evidence="1" id="KW-1133">Transmembrane helix</keyword>
<proteinExistence type="predicted"/>
<dbReference type="AlphaFoldDB" id="A0A318YZE8"/>
<accession>A0A318YZE8</accession>
<keyword evidence="1" id="KW-0812">Transmembrane</keyword>
<dbReference type="EMBL" id="KZ821288">
    <property type="protein sequence ID" value="PYH40355.1"/>
    <property type="molecule type" value="Genomic_DNA"/>
</dbReference>
<evidence type="ECO:0000313" key="3">
    <source>
        <dbReference type="Proteomes" id="UP000248349"/>
    </source>
</evidence>
<gene>
    <name evidence="2" type="ORF">BP01DRAFT_369944</name>
</gene>
<reference evidence="2 3" key="1">
    <citation type="submission" date="2016-12" db="EMBL/GenBank/DDBJ databases">
        <title>The genomes of Aspergillus section Nigri reveals drivers in fungal speciation.</title>
        <authorList>
            <consortium name="DOE Joint Genome Institute"/>
            <person name="Vesth T.C."/>
            <person name="Nybo J."/>
            <person name="Theobald S."/>
            <person name="Brandl J."/>
            <person name="Frisvad J.C."/>
            <person name="Nielsen K.F."/>
            <person name="Lyhne E.K."/>
            <person name="Kogle M.E."/>
            <person name="Kuo A."/>
            <person name="Riley R."/>
            <person name="Clum A."/>
            <person name="Nolan M."/>
            <person name="Lipzen A."/>
            <person name="Salamov A."/>
            <person name="Henrissat B."/>
            <person name="Wiebenga A."/>
            <person name="De Vries R.P."/>
            <person name="Grigoriev I.V."/>
            <person name="Mortensen U.H."/>
            <person name="Andersen M.R."/>
            <person name="Baker S.E."/>
        </authorList>
    </citation>
    <scope>NUCLEOTIDE SEQUENCE [LARGE SCALE GENOMIC DNA]</scope>
    <source>
        <strain evidence="2 3">JOP 1030-1</strain>
    </source>
</reference>
<feature type="transmembrane region" description="Helical" evidence="1">
    <location>
        <begin position="7"/>
        <end position="29"/>
    </location>
</feature>
<dbReference type="GeneID" id="37077802"/>
<protein>
    <submittedName>
        <fullName evidence="2">Uncharacterized protein</fullName>
    </submittedName>
</protein>
<evidence type="ECO:0000313" key="2">
    <source>
        <dbReference type="EMBL" id="PYH40355.1"/>
    </source>
</evidence>
<name>A0A318YZE8_9EURO</name>
<evidence type="ECO:0000256" key="1">
    <source>
        <dbReference type="SAM" id="Phobius"/>
    </source>
</evidence>